<keyword evidence="8" id="KW-1185">Reference proteome</keyword>
<dbReference type="RefSeq" id="WP_034891411.1">
    <property type="nucleotide sequence ID" value="NZ_JRUQ01000028.1"/>
</dbReference>
<dbReference type="EMBL" id="JRUQ01000028">
    <property type="protein sequence ID" value="KGT94372.1"/>
    <property type="molecule type" value="Genomic_DNA"/>
</dbReference>
<protein>
    <recommendedName>
        <fullName evidence="6">DUF202 domain-containing protein</fullName>
    </recommendedName>
</protein>
<evidence type="ECO:0000259" key="6">
    <source>
        <dbReference type="Pfam" id="PF02656"/>
    </source>
</evidence>
<dbReference type="AlphaFoldDB" id="A0A0A3Z5K9"/>
<keyword evidence="2 5" id="KW-0812">Transmembrane</keyword>
<dbReference type="eggNOG" id="ENOG5031J0W">
    <property type="taxonomic scope" value="Bacteria"/>
</dbReference>
<evidence type="ECO:0000256" key="1">
    <source>
        <dbReference type="ARBA" id="ARBA00004127"/>
    </source>
</evidence>
<evidence type="ECO:0000256" key="5">
    <source>
        <dbReference type="SAM" id="Phobius"/>
    </source>
</evidence>
<sequence>MPARRRARRLANPGLQPERTSLAWFRTLLGCGVLMALALRHQRQLSSVPFGCVMILLFSLWLLLCGYARQRGKIDEGRSDFAGGAAQAAKLGITCAVMVLALLFSSHHLAALFTGGQL</sequence>
<dbReference type="InterPro" id="IPR003807">
    <property type="entry name" value="DUF202"/>
</dbReference>
<reference evidence="7 8" key="1">
    <citation type="submission" date="2014-10" db="EMBL/GenBank/DDBJ databases">
        <title>Genome sequence of Erwinia typographi M043b.</title>
        <authorList>
            <person name="Chan K.-G."/>
            <person name="Tan W.-S."/>
        </authorList>
    </citation>
    <scope>NUCLEOTIDE SEQUENCE [LARGE SCALE GENOMIC DNA]</scope>
    <source>
        <strain evidence="7 8">M043b</strain>
    </source>
</reference>
<comment type="subcellular location">
    <subcellularLocation>
        <location evidence="1">Endomembrane system</location>
        <topology evidence="1">Multi-pass membrane protein</topology>
    </subcellularLocation>
</comment>
<organism evidence="7 8">
    <name type="scientific">Erwinia typographi</name>
    <dbReference type="NCBI Taxonomy" id="371042"/>
    <lineage>
        <taxon>Bacteria</taxon>
        <taxon>Pseudomonadati</taxon>
        <taxon>Pseudomonadota</taxon>
        <taxon>Gammaproteobacteria</taxon>
        <taxon>Enterobacterales</taxon>
        <taxon>Erwiniaceae</taxon>
        <taxon>Erwinia</taxon>
    </lineage>
</organism>
<gene>
    <name evidence="7" type="ORF">NG99_09475</name>
</gene>
<proteinExistence type="predicted"/>
<evidence type="ECO:0000313" key="7">
    <source>
        <dbReference type="EMBL" id="KGT94372.1"/>
    </source>
</evidence>
<dbReference type="STRING" id="371042.NG99_09475"/>
<evidence type="ECO:0000256" key="4">
    <source>
        <dbReference type="ARBA" id="ARBA00023136"/>
    </source>
</evidence>
<name>A0A0A3Z5K9_9GAMM</name>
<evidence type="ECO:0000313" key="8">
    <source>
        <dbReference type="Proteomes" id="UP000030351"/>
    </source>
</evidence>
<dbReference type="OrthoDB" id="3701077at2"/>
<feature type="transmembrane region" description="Helical" evidence="5">
    <location>
        <begin position="88"/>
        <end position="113"/>
    </location>
</feature>
<dbReference type="GO" id="GO:0012505">
    <property type="term" value="C:endomembrane system"/>
    <property type="evidence" value="ECO:0007669"/>
    <property type="project" value="UniProtKB-SubCell"/>
</dbReference>
<accession>A0A0A3Z5K9</accession>
<feature type="transmembrane region" description="Helical" evidence="5">
    <location>
        <begin position="21"/>
        <end position="39"/>
    </location>
</feature>
<feature type="domain" description="DUF202" evidence="6">
    <location>
        <begin position="13"/>
        <end position="69"/>
    </location>
</feature>
<keyword evidence="3 5" id="KW-1133">Transmembrane helix</keyword>
<keyword evidence="4 5" id="KW-0472">Membrane</keyword>
<comment type="caution">
    <text evidence="7">The sequence shown here is derived from an EMBL/GenBank/DDBJ whole genome shotgun (WGS) entry which is preliminary data.</text>
</comment>
<dbReference type="Proteomes" id="UP000030351">
    <property type="component" value="Unassembled WGS sequence"/>
</dbReference>
<feature type="transmembrane region" description="Helical" evidence="5">
    <location>
        <begin position="45"/>
        <end position="67"/>
    </location>
</feature>
<evidence type="ECO:0000256" key="3">
    <source>
        <dbReference type="ARBA" id="ARBA00022989"/>
    </source>
</evidence>
<dbReference type="Pfam" id="PF02656">
    <property type="entry name" value="DUF202"/>
    <property type="match status" value="1"/>
</dbReference>
<evidence type="ECO:0000256" key="2">
    <source>
        <dbReference type="ARBA" id="ARBA00022692"/>
    </source>
</evidence>